<reference evidence="1" key="1">
    <citation type="submission" date="2020-12" db="EMBL/GenBank/DDBJ databases">
        <title>Devosia sp. MSA67 isolated from Mo River.</title>
        <authorList>
            <person name="Ma F."/>
            <person name="Zi Z."/>
        </authorList>
    </citation>
    <scope>NUCLEOTIDE SEQUENCE</scope>
    <source>
        <strain evidence="1">MSA67</strain>
    </source>
</reference>
<dbReference type="Proteomes" id="UP000602124">
    <property type="component" value="Unassembled WGS sequence"/>
</dbReference>
<name>A0A934IST1_9HYPH</name>
<sequence length="178" mass="19625">MNKYIHSDTSLGPINVLADGLEVHCLVSIVCRPTRGPFFTHGIDFTFVNRTTDHEAGMEAFIHGALAKGKSLADAYIRARESQPVDATPMPDKNFSKRTTIFACGQPAGRDGAQREFEVYVQDFCDPSLRRLTFAIGVGSPEEKHIVIPTSDLQFFLQAMVDLQATPFTQNFDGEEAA</sequence>
<dbReference type="EMBL" id="JAEKMH010000001">
    <property type="protein sequence ID" value="MBJ3784506.1"/>
    <property type="molecule type" value="Genomic_DNA"/>
</dbReference>
<accession>A0A934IST1</accession>
<dbReference type="AlphaFoldDB" id="A0A934IST1"/>
<keyword evidence="2" id="KW-1185">Reference proteome</keyword>
<gene>
    <name evidence="1" type="ORF">JEQ47_07235</name>
</gene>
<protein>
    <submittedName>
        <fullName evidence="1">Uncharacterized protein</fullName>
    </submittedName>
</protein>
<dbReference type="RefSeq" id="WP_198875661.1">
    <property type="nucleotide sequence ID" value="NZ_JAEKMH010000001.1"/>
</dbReference>
<evidence type="ECO:0000313" key="2">
    <source>
        <dbReference type="Proteomes" id="UP000602124"/>
    </source>
</evidence>
<comment type="caution">
    <text evidence="1">The sequence shown here is derived from an EMBL/GenBank/DDBJ whole genome shotgun (WGS) entry which is preliminary data.</text>
</comment>
<evidence type="ECO:0000313" key="1">
    <source>
        <dbReference type="EMBL" id="MBJ3784506.1"/>
    </source>
</evidence>
<proteinExistence type="predicted"/>
<organism evidence="1 2">
    <name type="scientific">Devosia sediminis</name>
    <dbReference type="NCBI Taxonomy" id="2798801"/>
    <lineage>
        <taxon>Bacteria</taxon>
        <taxon>Pseudomonadati</taxon>
        <taxon>Pseudomonadota</taxon>
        <taxon>Alphaproteobacteria</taxon>
        <taxon>Hyphomicrobiales</taxon>
        <taxon>Devosiaceae</taxon>
        <taxon>Devosia</taxon>
    </lineage>
</organism>